<keyword evidence="3" id="KW-1185">Reference proteome</keyword>
<feature type="compositionally biased region" description="Pro residues" evidence="1">
    <location>
        <begin position="298"/>
        <end position="320"/>
    </location>
</feature>
<protein>
    <recommendedName>
        <fullName evidence="4">EH domain-containing protein</fullName>
    </recommendedName>
</protein>
<dbReference type="SUPFAM" id="SSF47473">
    <property type="entry name" value="EF-hand"/>
    <property type="match status" value="1"/>
</dbReference>
<feature type="region of interest" description="Disordered" evidence="1">
    <location>
        <begin position="21"/>
        <end position="348"/>
    </location>
</feature>
<dbReference type="Gene3D" id="1.10.238.10">
    <property type="entry name" value="EF-hand"/>
    <property type="match status" value="1"/>
</dbReference>
<feature type="compositionally biased region" description="Pro residues" evidence="1">
    <location>
        <begin position="177"/>
        <end position="187"/>
    </location>
</feature>
<dbReference type="EMBL" id="PJQD01000002">
    <property type="protein sequence ID" value="POY76650.1"/>
    <property type="molecule type" value="Genomic_DNA"/>
</dbReference>
<organism evidence="2 3">
    <name type="scientific">Rhodotorula taiwanensis</name>
    <dbReference type="NCBI Taxonomy" id="741276"/>
    <lineage>
        <taxon>Eukaryota</taxon>
        <taxon>Fungi</taxon>
        <taxon>Dikarya</taxon>
        <taxon>Basidiomycota</taxon>
        <taxon>Pucciniomycotina</taxon>
        <taxon>Microbotryomycetes</taxon>
        <taxon>Sporidiobolales</taxon>
        <taxon>Sporidiobolaceae</taxon>
        <taxon>Rhodotorula</taxon>
    </lineage>
</organism>
<reference evidence="2 3" key="1">
    <citation type="journal article" date="2018" name="Front. Microbiol.">
        <title>Prospects for Fungal Bioremediation of Acidic Radioactive Waste Sites: Characterization and Genome Sequence of Rhodotorula taiwanensis MD1149.</title>
        <authorList>
            <person name="Tkavc R."/>
            <person name="Matrosova V.Y."/>
            <person name="Grichenko O.E."/>
            <person name="Gostincar C."/>
            <person name="Volpe R.P."/>
            <person name="Klimenkova P."/>
            <person name="Gaidamakova E.K."/>
            <person name="Zhou C.E."/>
            <person name="Stewart B.J."/>
            <person name="Lyman M.G."/>
            <person name="Malfatti S.A."/>
            <person name="Rubinfeld B."/>
            <person name="Courtot M."/>
            <person name="Singh J."/>
            <person name="Dalgard C.L."/>
            <person name="Hamilton T."/>
            <person name="Frey K.G."/>
            <person name="Gunde-Cimerman N."/>
            <person name="Dugan L."/>
            <person name="Daly M.J."/>
        </authorList>
    </citation>
    <scope>NUCLEOTIDE SEQUENCE [LARGE SCALE GENOMIC DNA]</scope>
    <source>
        <strain evidence="2 3">MD1149</strain>
    </source>
</reference>
<gene>
    <name evidence="2" type="ORF">BMF94_0242</name>
</gene>
<evidence type="ECO:0008006" key="4">
    <source>
        <dbReference type="Google" id="ProtNLM"/>
    </source>
</evidence>
<dbReference type="OrthoDB" id="10045710at2759"/>
<sequence length="435" mass="45625">MQDSTAASLSLKDRIRQLEQAAQSPLAGLSSSVRPTSSTANLTGINPPPGSTRLSSQPVEQSDDPLQSGRTTEPYAATRSNAASVPPPKPPRPVWVSKAKGDTVAQGSDTTRAEATRVSAERTEPPHGNEQANPPRLPTNGTVSRPATIAEASTASKPISQKSGEATLHSSTSAPKPELPSRPPKPPSLSASLDSTSTTSIRNASSPSPISQSSKSASAATPAQPAPGLPPRPAWARKQSPSPAPADNGAILDAGRSAPLSGSRQVPSGTVLTRRDTTSTVKSVSSTGSLQSLQGPPSASPRPSPSPALPPRPRWTPPTSKPATEAPAPARTGTVTSNGGEPDADGARAARKRYDRLFERCLGVVEAQYGSTGGRLDGRVVVELWRRSRLDDVQLRQIWNDVSTPDSRRTGGLDREEFARGMTAIDAELRRRWHK</sequence>
<feature type="compositionally biased region" description="Pro residues" evidence="1">
    <location>
        <begin position="224"/>
        <end position="233"/>
    </location>
</feature>
<name>A0A2S5BIR3_9BASI</name>
<dbReference type="InterPro" id="IPR011992">
    <property type="entry name" value="EF-hand-dom_pair"/>
</dbReference>
<comment type="caution">
    <text evidence="2">The sequence shown here is derived from an EMBL/GenBank/DDBJ whole genome shotgun (WGS) entry which is preliminary data.</text>
</comment>
<evidence type="ECO:0000313" key="2">
    <source>
        <dbReference type="EMBL" id="POY76650.1"/>
    </source>
</evidence>
<feature type="compositionally biased region" description="Low complexity" evidence="1">
    <location>
        <begin position="278"/>
        <end position="289"/>
    </location>
</feature>
<feature type="compositionally biased region" description="Polar residues" evidence="1">
    <location>
        <begin position="52"/>
        <end position="71"/>
    </location>
</feature>
<dbReference type="STRING" id="741276.A0A2S5BIR3"/>
<feature type="compositionally biased region" description="Basic and acidic residues" evidence="1">
    <location>
        <begin position="111"/>
        <end position="127"/>
    </location>
</feature>
<feature type="compositionally biased region" description="Polar residues" evidence="1">
    <location>
        <begin position="260"/>
        <end position="271"/>
    </location>
</feature>
<evidence type="ECO:0000313" key="3">
    <source>
        <dbReference type="Proteomes" id="UP000237144"/>
    </source>
</evidence>
<feature type="compositionally biased region" description="Polar residues" evidence="1">
    <location>
        <begin position="139"/>
        <end position="172"/>
    </location>
</feature>
<accession>A0A2S5BIR3</accession>
<dbReference type="AlphaFoldDB" id="A0A2S5BIR3"/>
<dbReference type="Proteomes" id="UP000237144">
    <property type="component" value="Unassembled WGS sequence"/>
</dbReference>
<feature type="compositionally biased region" description="Low complexity" evidence="1">
    <location>
        <begin position="188"/>
        <end position="223"/>
    </location>
</feature>
<evidence type="ECO:0000256" key="1">
    <source>
        <dbReference type="SAM" id="MobiDB-lite"/>
    </source>
</evidence>
<proteinExistence type="predicted"/>
<feature type="compositionally biased region" description="Polar residues" evidence="1">
    <location>
        <begin position="29"/>
        <end position="44"/>
    </location>
</feature>